<evidence type="ECO:0000313" key="1">
    <source>
        <dbReference type="EMBL" id="KAF2623532.1"/>
    </source>
</evidence>
<comment type="caution">
    <text evidence="1">The sequence shown here is derived from an EMBL/GenBank/DDBJ whole genome shotgun (WGS) entry which is preliminary data.</text>
</comment>
<dbReference type="EMBL" id="MU006736">
    <property type="protein sequence ID" value="KAF2623532.1"/>
    <property type="molecule type" value="Genomic_DNA"/>
</dbReference>
<proteinExistence type="predicted"/>
<accession>A0ACB6RQI3</accession>
<sequence>MPFARVGDESASFARPSLSWSSAYILIISRMIGSGIFAVPGIVIQSTGSIGTAFMAWICGAAIATIAVVPYLEYSCMLPRNGGDAVYLEFTYHKPRYLVSTIIACKALFQALTANNCIIFGKYVAYGAGVDPSSWQSPFFAISLLLAIAIMHGFFPKIGVAVQNTFGVFKIAAMMLMGCTAIAVVLFRSSDQRGADGLSSFKYSFKGQKPATISPSDSTWNPGILSVALFRVQYAYSGTANANNILSEVADPVGMIKRIVPLSLVSVCALYLLLNAALVIIVPLDEIKDSGELAMAVFLNRVLGSSIGNMILPLFAATVVAGNIMVGVYSEARLNQEIARRGFLPKIFASSLPSGSPLGGVIINVIPALLIILCSPGEHAYSFLVDAEGYITQFFAIAIAIGLFSLRQKHPELSQPFRAWKWVIYLRIAICIVLIVVPVVFYDSSQNYFGLWQGTYAIAAVSILLGAVIYWGIWAKIIPFLRGHDLEENEVRLIDGTVVRRIVGVPYSYRSLEGLND</sequence>
<name>A0ACB6RQI3_9PLEO</name>
<organism evidence="1 2">
    <name type="scientific">Macroventuria anomochaeta</name>
    <dbReference type="NCBI Taxonomy" id="301207"/>
    <lineage>
        <taxon>Eukaryota</taxon>
        <taxon>Fungi</taxon>
        <taxon>Dikarya</taxon>
        <taxon>Ascomycota</taxon>
        <taxon>Pezizomycotina</taxon>
        <taxon>Dothideomycetes</taxon>
        <taxon>Pleosporomycetidae</taxon>
        <taxon>Pleosporales</taxon>
        <taxon>Pleosporineae</taxon>
        <taxon>Didymellaceae</taxon>
        <taxon>Macroventuria</taxon>
    </lineage>
</organism>
<evidence type="ECO:0000313" key="2">
    <source>
        <dbReference type="Proteomes" id="UP000799754"/>
    </source>
</evidence>
<gene>
    <name evidence="1" type="ORF">BU25DRAFT_400581</name>
</gene>
<reference evidence="1" key="1">
    <citation type="journal article" date="2020" name="Stud. Mycol.">
        <title>101 Dothideomycetes genomes: a test case for predicting lifestyles and emergence of pathogens.</title>
        <authorList>
            <person name="Haridas S."/>
            <person name="Albert R."/>
            <person name="Binder M."/>
            <person name="Bloem J."/>
            <person name="Labutti K."/>
            <person name="Salamov A."/>
            <person name="Andreopoulos B."/>
            <person name="Baker S."/>
            <person name="Barry K."/>
            <person name="Bills G."/>
            <person name="Bluhm B."/>
            <person name="Cannon C."/>
            <person name="Castanera R."/>
            <person name="Culley D."/>
            <person name="Daum C."/>
            <person name="Ezra D."/>
            <person name="Gonzalez J."/>
            <person name="Henrissat B."/>
            <person name="Kuo A."/>
            <person name="Liang C."/>
            <person name="Lipzen A."/>
            <person name="Lutzoni F."/>
            <person name="Magnuson J."/>
            <person name="Mondo S."/>
            <person name="Nolan M."/>
            <person name="Ohm R."/>
            <person name="Pangilinan J."/>
            <person name="Park H.-J."/>
            <person name="Ramirez L."/>
            <person name="Alfaro M."/>
            <person name="Sun H."/>
            <person name="Tritt A."/>
            <person name="Yoshinaga Y."/>
            <person name="Zwiers L.-H."/>
            <person name="Turgeon B."/>
            <person name="Goodwin S."/>
            <person name="Spatafora J."/>
            <person name="Crous P."/>
            <person name="Grigoriev I."/>
        </authorList>
    </citation>
    <scope>NUCLEOTIDE SEQUENCE</scope>
    <source>
        <strain evidence="1">CBS 525.71</strain>
    </source>
</reference>
<dbReference type="Proteomes" id="UP000799754">
    <property type="component" value="Unassembled WGS sequence"/>
</dbReference>
<protein>
    <submittedName>
        <fullName evidence="1">Methionine permease</fullName>
    </submittedName>
</protein>
<keyword evidence="2" id="KW-1185">Reference proteome</keyword>